<organism evidence="1">
    <name type="scientific">Cladocopium goreaui</name>
    <dbReference type="NCBI Taxonomy" id="2562237"/>
    <lineage>
        <taxon>Eukaryota</taxon>
        <taxon>Sar</taxon>
        <taxon>Alveolata</taxon>
        <taxon>Dinophyceae</taxon>
        <taxon>Suessiales</taxon>
        <taxon>Symbiodiniaceae</taxon>
        <taxon>Cladocopium</taxon>
    </lineage>
</organism>
<comment type="caution">
    <text evidence="1">The sequence shown here is derived from an EMBL/GenBank/DDBJ whole genome shotgun (WGS) entry which is preliminary data.</text>
</comment>
<sequence length="169" mass="18806">MRNRAKQYYQASLKMYEHCRAHGGQQAFNTKPDLAQSRLAKELQGISGVYGESASLPFAMTSAVLYRESVGTCTSKTFGCCDAAGSRLTAGFKVDKGGCGNGGEQIKEYKTLDFPGKDFQDLKITYKHAIKEVWPAGVRTPPQNRWRIRFWRVSEGEVRGPSARPSLYV</sequence>
<evidence type="ECO:0000313" key="1">
    <source>
        <dbReference type="EMBL" id="CAI3987659.1"/>
    </source>
</evidence>
<reference evidence="1" key="1">
    <citation type="submission" date="2022-10" db="EMBL/GenBank/DDBJ databases">
        <authorList>
            <person name="Chen Y."/>
            <person name="Dougan E. K."/>
            <person name="Chan C."/>
            <person name="Rhodes N."/>
            <person name="Thang M."/>
        </authorList>
    </citation>
    <scope>NUCLEOTIDE SEQUENCE</scope>
</reference>
<dbReference type="EMBL" id="CAMXCT010001189">
    <property type="protein sequence ID" value="CAI3987659.1"/>
    <property type="molecule type" value="Genomic_DNA"/>
</dbReference>
<dbReference type="EMBL" id="CAMXCT020001189">
    <property type="protein sequence ID" value="CAL1141034.1"/>
    <property type="molecule type" value="Genomic_DNA"/>
</dbReference>
<accession>A0A9P1C9V4</accession>
<dbReference type="AlphaFoldDB" id="A0A9P1C9V4"/>
<reference evidence="2" key="2">
    <citation type="submission" date="2024-04" db="EMBL/GenBank/DDBJ databases">
        <authorList>
            <person name="Chen Y."/>
            <person name="Shah S."/>
            <person name="Dougan E. K."/>
            <person name="Thang M."/>
            <person name="Chan C."/>
        </authorList>
    </citation>
    <scope>NUCLEOTIDE SEQUENCE [LARGE SCALE GENOMIC DNA]</scope>
</reference>
<keyword evidence="3" id="KW-1185">Reference proteome</keyword>
<dbReference type="EMBL" id="CAMXCT030001189">
    <property type="protein sequence ID" value="CAL4774971.1"/>
    <property type="molecule type" value="Genomic_DNA"/>
</dbReference>
<gene>
    <name evidence="1" type="ORF">C1SCF055_LOCUS14913</name>
</gene>
<dbReference type="Proteomes" id="UP001152797">
    <property type="component" value="Unassembled WGS sequence"/>
</dbReference>
<evidence type="ECO:0000313" key="2">
    <source>
        <dbReference type="EMBL" id="CAL1141034.1"/>
    </source>
</evidence>
<name>A0A9P1C9V4_9DINO</name>
<evidence type="ECO:0000313" key="3">
    <source>
        <dbReference type="Proteomes" id="UP001152797"/>
    </source>
</evidence>
<protein>
    <submittedName>
        <fullName evidence="1">Uncharacterized protein</fullName>
    </submittedName>
</protein>
<proteinExistence type="predicted"/>